<evidence type="ECO:0000313" key="2">
    <source>
        <dbReference type="EMBL" id="GBL86422.1"/>
    </source>
</evidence>
<accession>A0A4Y2B254</accession>
<protein>
    <submittedName>
        <fullName evidence="2">Uncharacterized protein</fullName>
    </submittedName>
</protein>
<feature type="compositionally biased region" description="Basic and acidic residues" evidence="1">
    <location>
        <begin position="388"/>
        <end position="402"/>
    </location>
</feature>
<feature type="compositionally biased region" description="Low complexity" evidence="1">
    <location>
        <begin position="415"/>
        <end position="428"/>
    </location>
</feature>
<feature type="region of interest" description="Disordered" evidence="1">
    <location>
        <begin position="143"/>
        <end position="170"/>
    </location>
</feature>
<feature type="compositionally biased region" description="Low complexity" evidence="1">
    <location>
        <begin position="452"/>
        <end position="489"/>
    </location>
</feature>
<gene>
    <name evidence="2" type="ORF">AVEN_164582_1</name>
</gene>
<reference evidence="2 3" key="1">
    <citation type="journal article" date="2019" name="Sci. Rep.">
        <title>Orb-weaving spider Araneus ventricosus genome elucidates the spidroin gene catalogue.</title>
        <authorList>
            <person name="Kono N."/>
            <person name="Nakamura H."/>
            <person name="Ohtoshi R."/>
            <person name="Moran D.A.P."/>
            <person name="Shinohara A."/>
            <person name="Yoshida Y."/>
            <person name="Fujiwara M."/>
            <person name="Mori M."/>
            <person name="Tomita M."/>
            <person name="Arakawa K."/>
        </authorList>
    </citation>
    <scope>NUCLEOTIDE SEQUENCE [LARGE SCALE GENOMIC DNA]</scope>
</reference>
<comment type="caution">
    <text evidence="2">The sequence shown here is derived from an EMBL/GenBank/DDBJ whole genome shotgun (WGS) entry which is preliminary data.</text>
</comment>
<dbReference type="AlphaFoldDB" id="A0A4Y2B254"/>
<feature type="region of interest" description="Disordered" evidence="1">
    <location>
        <begin position="64"/>
        <end position="85"/>
    </location>
</feature>
<dbReference type="EMBL" id="BGPR01000048">
    <property type="protein sequence ID" value="GBL86422.1"/>
    <property type="molecule type" value="Genomic_DNA"/>
</dbReference>
<organism evidence="2 3">
    <name type="scientific">Araneus ventricosus</name>
    <name type="common">Orbweaver spider</name>
    <name type="synonym">Epeira ventricosa</name>
    <dbReference type="NCBI Taxonomy" id="182803"/>
    <lineage>
        <taxon>Eukaryota</taxon>
        <taxon>Metazoa</taxon>
        <taxon>Ecdysozoa</taxon>
        <taxon>Arthropoda</taxon>
        <taxon>Chelicerata</taxon>
        <taxon>Arachnida</taxon>
        <taxon>Araneae</taxon>
        <taxon>Araneomorphae</taxon>
        <taxon>Entelegynae</taxon>
        <taxon>Araneoidea</taxon>
        <taxon>Araneidae</taxon>
        <taxon>Araneus</taxon>
    </lineage>
</organism>
<feature type="region of interest" description="Disordered" evidence="1">
    <location>
        <begin position="217"/>
        <end position="513"/>
    </location>
</feature>
<evidence type="ECO:0000256" key="1">
    <source>
        <dbReference type="SAM" id="MobiDB-lite"/>
    </source>
</evidence>
<feature type="compositionally biased region" description="Polar residues" evidence="1">
    <location>
        <begin position="160"/>
        <end position="170"/>
    </location>
</feature>
<dbReference type="Proteomes" id="UP000499080">
    <property type="component" value="Unassembled WGS sequence"/>
</dbReference>
<feature type="compositionally biased region" description="Basic and acidic residues" evidence="1">
    <location>
        <begin position="257"/>
        <end position="275"/>
    </location>
</feature>
<feature type="compositionally biased region" description="Basic and acidic residues" evidence="1">
    <location>
        <begin position="66"/>
        <end position="83"/>
    </location>
</feature>
<feature type="compositionally biased region" description="Polar residues" evidence="1">
    <location>
        <begin position="354"/>
        <end position="363"/>
    </location>
</feature>
<feature type="compositionally biased region" description="Low complexity" evidence="1">
    <location>
        <begin position="317"/>
        <end position="328"/>
    </location>
</feature>
<sequence>MVGLESLHRSVIGDSGFSIRAIAATVIQDNRRLKHGGGDSYGRVFCFVYMPVLRFSTLITATESEDNNRVSAEDESIESRSDYPDIDDLSEFFDFDLGTSSESEKNYRNHYDKPKTSRNKYYYYYKSDGPRYYERSNFPKKQVVTPGSHYKPQDDKEVLTETTSANDSNSTLSQAVVGQYQVSVVDANNPIFTKLGLKKEDLEKLSGYTKRSISNVSMVGSDSIPPATYAENPRSDYPEQGYEPNHQHPPPPNTHSYEQHKPPHYNHDRTERQYRPSEYYPADNHQPQRSYGHGPGPAQPPPQGSYDAKSYQAVQNSAHQYQSGYSYGQPPPPPPAYDQYSSQGRNHYPAPAHSQYSAPSSNHYPAPPSNYAPKRSSGEPWRATPVHTDWDDKQSKKPDSYHQHGPYPPHPPPVSHSSTPSNSVSHYPKPTYGSSDKPGYGYSTYSKPQTAPKPSYSSPSSSSSSEYHSHKPSYSSSSGYSSPSAKAPSRAGSVSYSAPSHHHHHDTYHEPSKPGITIRLKAKSPSHHGGGGGGHGLNIPVSLNPFDVVKKLLPSLNPLNNKKVTIGITIENKKEAHHDYHSY</sequence>
<proteinExistence type="predicted"/>
<name>A0A4Y2B254_ARAVE</name>
<dbReference type="OrthoDB" id="6434871at2759"/>
<evidence type="ECO:0000313" key="3">
    <source>
        <dbReference type="Proteomes" id="UP000499080"/>
    </source>
</evidence>
<keyword evidence="3" id="KW-1185">Reference proteome</keyword>